<feature type="region of interest" description="Disordered" evidence="1">
    <location>
        <begin position="113"/>
        <end position="189"/>
    </location>
</feature>
<feature type="region of interest" description="Disordered" evidence="1">
    <location>
        <begin position="203"/>
        <end position="238"/>
    </location>
</feature>
<feature type="compositionally biased region" description="Low complexity" evidence="1">
    <location>
        <begin position="46"/>
        <end position="63"/>
    </location>
</feature>
<feature type="compositionally biased region" description="Basic residues" evidence="1">
    <location>
        <begin position="170"/>
        <end position="186"/>
    </location>
</feature>
<keyword evidence="3" id="KW-1185">Reference proteome</keyword>
<sequence>MASTAHHHARAPPAGTHLHHTRRASGPHASRGPRTSTGSKRAHTHASASRPNSRPNSRPSSRAGKVQSHTDSEDEMLGASFLQFCATCDKQIIVPNAVLYCSESCRRRDSSTHIPHIQDHTPPSPTHIPTRDILPQKSPTALHSPRYTATTPAHTDSDSDSDTDHPRPPFARHHTSYPPSRPKHTRAPASFTYSPVAPAVSFAPHSPASSSGSGSLPFTPSMRPLPPRSNPYSTSHGLGRSVDLVNPFSASGSGAGYGSAYASAEPGQARRSVYAGHGAEERLVYEKREVAGSEGEGGLKQLFRFARMQAGPSR</sequence>
<dbReference type="OrthoDB" id="3599883at2759"/>
<feature type="compositionally biased region" description="Low complexity" evidence="1">
    <location>
        <begin position="203"/>
        <end position="221"/>
    </location>
</feature>
<dbReference type="EMBL" id="ML996694">
    <property type="protein sequence ID" value="KAF2400624.1"/>
    <property type="molecule type" value="Genomic_DNA"/>
</dbReference>
<protein>
    <recommendedName>
        <fullName evidence="4">Life-span regulatory factor-domain-containing protein</fullName>
    </recommendedName>
</protein>
<feature type="region of interest" description="Disordered" evidence="1">
    <location>
        <begin position="1"/>
        <end position="72"/>
    </location>
</feature>
<dbReference type="Proteomes" id="UP000799640">
    <property type="component" value="Unassembled WGS sequence"/>
</dbReference>
<gene>
    <name evidence="2" type="ORF">EJ06DRAFT_556166</name>
</gene>
<dbReference type="AlphaFoldDB" id="A0A6G1HXG0"/>
<organism evidence="2 3">
    <name type="scientific">Trichodelitschia bisporula</name>
    <dbReference type="NCBI Taxonomy" id="703511"/>
    <lineage>
        <taxon>Eukaryota</taxon>
        <taxon>Fungi</taxon>
        <taxon>Dikarya</taxon>
        <taxon>Ascomycota</taxon>
        <taxon>Pezizomycotina</taxon>
        <taxon>Dothideomycetes</taxon>
        <taxon>Dothideomycetes incertae sedis</taxon>
        <taxon>Phaeotrichales</taxon>
        <taxon>Phaeotrichaceae</taxon>
        <taxon>Trichodelitschia</taxon>
    </lineage>
</organism>
<reference evidence="2" key="1">
    <citation type="journal article" date="2020" name="Stud. Mycol.">
        <title>101 Dothideomycetes genomes: a test case for predicting lifestyles and emergence of pathogens.</title>
        <authorList>
            <person name="Haridas S."/>
            <person name="Albert R."/>
            <person name="Binder M."/>
            <person name="Bloem J."/>
            <person name="Labutti K."/>
            <person name="Salamov A."/>
            <person name="Andreopoulos B."/>
            <person name="Baker S."/>
            <person name="Barry K."/>
            <person name="Bills G."/>
            <person name="Bluhm B."/>
            <person name="Cannon C."/>
            <person name="Castanera R."/>
            <person name="Culley D."/>
            <person name="Daum C."/>
            <person name="Ezra D."/>
            <person name="Gonzalez J."/>
            <person name="Henrissat B."/>
            <person name="Kuo A."/>
            <person name="Liang C."/>
            <person name="Lipzen A."/>
            <person name="Lutzoni F."/>
            <person name="Magnuson J."/>
            <person name="Mondo S."/>
            <person name="Nolan M."/>
            <person name="Ohm R."/>
            <person name="Pangilinan J."/>
            <person name="Park H.-J."/>
            <person name="Ramirez L."/>
            <person name="Alfaro M."/>
            <person name="Sun H."/>
            <person name="Tritt A."/>
            <person name="Yoshinaga Y."/>
            <person name="Zwiers L.-H."/>
            <person name="Turgeon B."/>
            <person name="Goodwin S."/>
            <person name="Spatafora J."/>
            <person name="Crous P."/>
            <person name="Grigoriev I."/>
        </authorList>
    </citation>
    <scope>NUCLEOTIDE SEQUENCE</scope>
    <source>
        <strain evidence="2">CBS 262.69</strain>
    </source>
</reference>
<dbReference type="Pfam" id="PF12855">
    <property type="entry name" value="Ecl1"/>
    <property type="match status" value="1"/>
</dbReference>
<evidence type="ECO:0000313" key="3">
    <source>
        <dbReference type="Proteomes" id="UP000799640"/>
    </source>
</evidence>
<dbReference type="InterPro" id="IPR024368">
    <property type="entry name" value="Ecl1/2/3"/>
</dbReference>
<proteinExistence type="predicted"/>
<feature type="compositionally biased region" description="Basic residues" evidence="1">
    <location>
        <begin position="1"/>
        <end position="10"/>
    </location>
</feature>
<evidence type="ECO:0008006" key="4">
    <source>
        <dbReference type="Google" id="ProtNLM"/>
    </source>
</evidence>
<name>A0A6G1HXG0_9PEZI</name>
<evidence type="ECO:0000256" key="1">
    <source>
        <dbReference type="SAM" id="MobiDB-lite"/>
    </source>
</evidence>
<accession>A0A6G1HXG0</accession>
<evidence type="ECO:0000313" key="2">
    <source>
        <dbReference type="EMBL" id="KAF2400624.1"/>
    </source>
</evidence>